<reference evidence="1" key="1">
    <citation type="submission" date="2020-04" db="EMBL/GenBank/DDBJ databases">
        <authorList>
            <person name="Chiriac C."/>
            <person name="Salcher M."/>
            <person name="Ghai R."/>
            <person name="Kavagutti S V."/>
        </authorList>
    </citation>
    <scope>NUCLEOTIDE SEQUENCE</scope>
</reference>
<evidence type="ECO:0000313" key="1">
    <source>
        <dbReference type="EMBL" id="CAB4159433.1"/>
    </source>
</evidence>
<gene>
    <name evidence="1" type="ORF">UFOVP699_169</name>
</gene>
<sequence length="91" mass="10645">MKGLSDPEFIAQLERLKRQDLEAFMDLVLEALKTFPDLAVEDEAAIEKKKTALKILRDHFERREGYEDCAFIRDLQKKIEDAEEGHVPRNE</sequence>
<accession>A0A6J5NKM8</accession>
<name>A0A6J5NKM8_9CAUD</name>
<organism evidence="1">
    <name type="scientific">uncultured Caudovirales phage</name>
    <dbReference type="NCBI Taxonomy" id="2100421"/>
    <lineage>
        <taxon>Viruses</taxon>
        <taxon>Duplodnaviria</taxon>
        <taxon>Heunggongvirae</taxon>
        <taxon>Uroviricota</taxon>
        <taxon>Caudoviricetes</taxon>
        <taxon>Peduoviridae</taxon>
        <taxon>Maltschvirus</taxon>
        <taxon>Maltschvirus maltsch</taxon>
    </lineage>
</organism>
<dbReference type="EMBL" id="LR796670">
    <property type="protein sequence ID" value="CAB4159433.1"/>
    <property type="molecule type" value="Genomic_DNA"/>
</dbReference>
<proteinExistence type="predicted"/>
<protein>
    <submittedName>
        <fullName evidence="1">Uncharacterized protein</fullName>
    </submittedName>
</protein>